<organism evidence="2 3">
    <name type="scientific">Modicella reniformis</name>
    <dbReference type="NCBI Taxonomy" id="1440133"/>
    <lineage>
        <taxon>Eukaryota</taxon>
        <taxon>Fungi</taxon>
        <taxon>Fungi incertae sedis</taxon>
        <taxon>Mucoromycota</taxon>
        <taxon>Mortierellomycotina</taxon>
        <taxon>Mortierellomycetes</taxon>
        <taxon>Mortierellales</taxon>
        <taxon>Mortierellaceae</taxon>
        <taxon>Modicella</taxon>
    </lineage>
</organism>
<dbReference type="EMBL" id="JAAAHW010005110">
    <property type="protein sequence ID" value="KAF9969868.1"/>
    <property type="molecule type" value="Genomic_DNA"/>
</dbReference>
<feature type="compositionally biased region" description="Polar residues" evidence="1">
    <location>
        <begin position="199"/>
        <end position="217"/>
    </location>
</feature>
<accession>A0A9P6M703</accession>
<feature type="compositionally biased region" description="Basic residues" evidence="1">
    <location>
        <begin position="164"/>
        <end position="173"/>
    </location>
</feature>
<proteinExistence type="predicted"/>
<keyword evidence="3" id="KW-1185">Reference proteome</keyword>
<feature type="region of interest" description="Disordered" evidence="1">
    <location>
        <begin position="164"/>
        <end position="408"/>
    </location>
</feature>
<dbReference type="AlphaFoldDB" id="A0A9P6M703"/>
<feature type="compositionally biased region" description="Low complexity" evidence="1">
    <location>
        <begin position="380"/>
        <end position="395"/>
    </location>
</feature>
<gene>
    <name evidence="2" type="ORF">BGZ65_011568</name>
</gene>
<feature type="compositionally biased region" description="Acidic residues" evidence="1">
    <location>
        <begin position="24"/>
        <end position="39"/>
    </location>
</feature>
<evidence type="ECO:0000313" key="3">
    <source>
        <dbReference type="Proteomes" id="UP000749646"/>
    </source>
</evidence>
<feature type="non-terminal residue" evidence="2">
    <location>
        <position position="1"/>
    </location>
</feature>
<feature type="compositionally biased region" description="Low complexity" evidence="1">
    <location>
        <begin position="62"/>
        <end position="73"/>
    </location>
</feature>
<sequence length="435" mass="47826">APVEKKPEAPVEKKPEVPPAAEVQAEEDEEQEKVQEEDLQTPKQEKHLAPFGSTLVPKLTLTPSKPKSESSTPSNPPRSTDWASEATQALASVQGKKLEDLIKEDDTSASEAATLKRLEELEMKQALELSLTQAHVPEERNDAGELQLTAEELRFIMGDVVPKRSTKVIKKRTRAPETTDGSSPATVTRGSRRVKKTEGTSSKITVDTDKASGSTTHTDTESEQDVETPKPRVRGPQVIDPAAGNRLSQQGPRPWIPENEGDDDDDNDDGEDDVSETSETSTVDLHGSEEIASTSHVAETMGEEPVTKVPPKNTKNLKNTRTSQIHESMGSEPERPLESMGSEPERPLESMGSEPERPLESMGPEPERLLESMGDDGPDNDNNNNNNTNNNNNNNASIAFVPMPQMPSLDDIRQQKIMMKQQQQLQHQQQQMAAF</sequence>
<protein>
    <submittedName>
        <fullName evidence="2">Uncharacterized protein</fullName>
    </submittedName>
</protein>
<feature type="compositionally biased region" description="Polar residues" evidence="1">
    <location>
        <begin position="313"/>
        <end position="326"/>
    </location>
</feature>
<reference evidence="2" key="1">
    <citation type="journal article" date="2020" name="Fungal Divers.">
        <title>Resolving the Mortierellaceae phylogeny through synthesis of multi-gene phylogenetics and phylogenomics.</title>
        <authorList>
            <person name="Vandepol N."/>
            <person name="Liber J."/>
            <person name="Desiro A."/>
            <person name="Na H."/>
            <person name="Kennedy M."/>
            <person name="Barry K."/>
            <person name="Grigoriev I.V."/>
            <person name="Miller A.N."/>
            <person name="O'Donnell K."/>
            <person name="Stajich J.E."/>
            <person name="Bonito G."/>
        </authorList>
    </citation>
    <scope>NUCLEOTIDE SEQUENCE</scope>
    <source>
        <strain evidence="2">MES-2147</strain>
    </source>
</reference>
<evidence type="ECO:0000313" key="2">
    <source>
        <dbReference type="EMBL" id="KAF9969868.1"/>
    </source>
</evidence>
<comment type="caution">
    <text evidence="2">The sequence shown here is derived from an EMBL/GenBank/DDBJ whole genome shotgun (WGS) entry which is preliminary data.</text>
</comment>
<dbReference type="Proteomes" id="UP000749646">
    <property type="component" value="Unassembled WGS sequence"/>
</dbReference>
<name>A0A9P6M703_9FUNG</name>
<dbReference type="OrthoDB" id="5599269at2759"/>
<feature type="compositionally biased region" description="Basic and acidic residues" evidence="1">
    <location>
        <begin position="332"/>
        <end position="370"/>
    </location>
</feature>
<feature type="compositionally biased region" description="Basic and acidic residues" evidence="1">
    <location>
        <begin position="1"/>
        <end position="16"/>
    </location>
</feature>
<evidence type="ECO:0000256" key="1">
    <source>
        <dbReference type="SAM" id="MobiDB-lite"/>
    </source>
</evidence>
<feature type="region of interest" description="Disordered" evidence="1">
    <location>
        <begin position="1"/>
        <end position="90"/>
    </location>
</feature>
<feature type="compositionally biased region" description="Polar residues" evidence="1">
    <location>
        <begin position="179"/>
        <end position="189"/>
    </location>
</feature>
<feature type="non-terminal residue" evidence="2">
    <location>
        <position position="435"/>
    </location>
</feature>
<feature type="compositionally biased region" description="Polar residues" evidence="1">
    <location>
        <begin position="81"/>
        <end position="90"/>
    </location>
</feature>
<feature type="compositionally biased region" description="Acidic residues" evidence="1">
    <location>
        <begin position="259"/>
        <end position="276"/>
    </location>
</feature>